<dbReference type="STRING" id="1227549.SAMN05444007_103267"/>
<dbReference type="RefSeq" id="WP_092363757.1">
    <property type="nucleotide sequence ID" value="NZ_BMGV01000003.1"/>
</dbReference>
<gene>
    <name evidence="1" type="ORF">SAMN05444007_103267</name>
</gene>
<accession>A0A1H6VUM8</accession>
<organism evidence="1 2">
    <name type="scientific">Cribrihabitans marinus</name>
    <dbReference type="NCBI Taxonomy" id="1227549"/>
    <lineage>
        <taxon>Bacteria</taxon>
        <taxon>Pseudomonadati</taxon>
        <taxon>Pseudomonadota</taxon>
        <taxon>Alphaproteobacteria</taxon>
        <taxon>Rhodobacterales</taxon>
        <taxon>Paracoccaceae</taxon>
        <taxon>Cribrihabitans</taxon>
    </lineage>
</organism>
<dbReference type="EMBL" id="FNYD01000003">
    <property type="protein sequence ID" value="SEJ07416.1"/>
    <property type="molecule type" value="Genomic_DNA"/>
</dbReference>
<proteinExistence type="predicted"/>
<protein>
    <submittedName>
        <fullName evidence="1">Methyltransferase domain-containing protein</fullName>
    </submittedName>
</protein>
<dbReference type="CDD" id="cd02440">
    <property type="entry name" value="AdoMet_MTases"/>
    <property type="match status" value="1"/>
</dbReference>
<dbReference type="OrthoDB" id="5298787at2"/>
<dbReference type="SUPFAM" id="SSF53335">
    <property type="entry name" value="S-adenosyl-L-methionine-dependent methyltransferases"/>
    <property type="match status" value="1"/>
</dbReference>
<dbReference type="AlphaFoldDB" id="A0A1H6VUM8"/>
<keyword evidence="2" id="KW-1185">Reference proteome</keyword>
<keyword evidence="1" id="KW-0489">Methyltransferase</keyword>
<reference evidence="1 2" key="1">
    <citation type="submission" date="2016-10" db="EMBL/GenBank/DDBJ databases">
        <authorList>
            <person name="de Groot N.N."/>
        </authorList>
    </citation>
    <scope>NUCLEOTIDE SEQUENCE [LARGE SCALE GENOMIC DNA]</scope>
    <source>
        <strain evidence="1 2">DSM 29340</strain>
    </source>
</reference>
<name>A0A1H6VUM8_9RHOB</name>
<dbReference type="Proteomes" id="UP000199379">
    <property type="component" value="Unassembled WGS sequence"/>
</dbReference>
<evidence type="ECO:0000313" key="2">
    <source>
        <dbReference type="Proteomes" id="UP000199379"/>
    </source>
</evidence>
<dbReference type="InterPro" id="IPR029063">
    <property type="entry name" value="SAM-dependent_MTases_sf"/>
</dbReference>
<keyword evidence="1" id="KW-0808">Transferase</keyword>
<dbReference type="GO" id="GO:0008168">
    <property type="term" value="F:methyltransferase activity"/>
    <property type="evidence" value="ECO:0007669"/>
    <property type="project" value="UniProtKB-KW"/>
</dbReference>
<sequence>MVDGSDHPQLEPFDRLNGDLSLDRIGDQFREAMVQLPRINEKLKLMEAALNRAAEGGAEQEGVPDGSYSYIPIDACQFLDCLFDLETALSADSDYADPDLPHRRVDFVEAGCGPGRNVMLAQSTDRFEFRRVHGFDISPEVIDWGRKVFRLGDTIEVGDCNTFDFSEWDVVYFYRPFADPDKQTEFEDRLVKTLRTGAYVIGCGNLSLHDDRRLLCKDEVGQLYKKLR</sequence>
<evidence type="ECO:0000313" key="1">
    <source>
        <dbReference type="EMBL" id="SEJ07416.1"/>
    </source>
</evidence>
<dbReference type="Gene3D" id="3.40.50.150">
    <property type="entry name" value="Vaccinia Virus protein VP39"/>
    <property type="match status" value="1"/>
</dbReference>
<dbReference type="GO" id="GO:0032259">
    <property type="term" value="P:methylation"/>
    <property type="evidence" value="ECO:0007669"/>
    <property type="project" value="UniProtKB-KW"/>
</dbReference>